<comment type="caution">
    <text evidence="1">The sequence shown here is derived from an EMBL/GenBank/DDBJ whole genome shotgun (WGS) entry which is preliminary data.</text>
</comment>
<protein>
    <submittedName>
        <fullName evidence="1">DNA-binding protein</fullName>
    </submittedName>
</protein>
<proteinExistence type="predicted"/>
<gene>
    <name evidence="1" type="ORF">C7J97_10315</name>
</gene>
<name>A0A367G4F2_9FIRM</name>
<evidence type="ECO:0000313" key="2">
    <source>
        <dbReference type="Proteomes" id="UP000252378"/>
    </source>
</evidence>
<keyword evidence="1" id="KW-0238">DNA-binding</keyword>
<organism evidence="1 2">
    <name type="scientific">Faecalibacterium prausnitzii</name>
    <dbReference type="NCBI Taxonomy" id="853"/>
    <lineage>
        <taxon>Bacteria</taxon>
        <taxon>Bacillati</taxon>
        <taxon>Bacillota</taxon>
        <taxon>Clostridia</taxon>
        <taxon>Eubacteriales</taxon>
        <taxon>Oscillospiraceae</taxon>
        <taxon>Faecalibacterium</taxon>
    </lineage>
</organism>
<reference evidence="1 2" key="1">
    <citation type="submission" date="2018-03" db="EMBL/GenBank/DDBJ databases">
        <title>Complete genome sequencing of Faecalibacterium prausnitzii strains isolated from the human gut.</title>
        <authorList>
            <person name="Fitzgerald B.C."/>
            <person name="Shkoporov A.N."/>
            <person name="Ross P.R."/>
            <person name="Hill C."/>
        </authorList>
    </citation>
    <scope>NUCLEOTIDE SEQUENCE [LARGE SCALE GENOMIC DNA]</scope>
    <source>
        <strain evidence="1 2">ATCC 27768</strain>
    </source>
</reference>
<dbReference type="GO" id="GO:0003677">
    <property type="term" value="F:DNA binding"/>
    <property type="evidence" value="ECO:0007669"/>
    <property type="project" value="UniProtKB-KW"/>
</dbReference>
<dbReference type="AlphaFoldDB" id="A0A367G4F2"/>
<dbReference type="Proteomes" id="UP000252378">
    <property type="component" value="Unassembled WGS sequence"/>
</dbReference>
<dbReference type="EMBL" id="PXUP01000014">
    <property type="protein sequence ID" value="RCH44749.1"/>
    <property type="molecule type" value="Genomic_DNA"/>
</dbReference>
<evidence type="ECO:0000313" key="1">
    <source>
        <dbReference type="EMBL" id="RCH44749.1"/>
    </source>
</evidence>
<accession>A0A367G4F2</accession>
<sequence>MCSVTDAASRSGLAVYRVRVLCAEGAVQSIRCGRRILVNLDSLAAYLNGTDTPAAAEAEGVRRVN</sequence>